<feature type="transmembrane region" description="Helical" evidence="4">
    <location>
        <begin position="12"/>
        <end position="31"/>
    </location>
</feature>
<reference evidence="6" key="1">
    <citation type="submission" date="2020-12" db="EMBL/GenBank/DDBJ databases">
        <title>PHA producing bacteria isolated from mangrove.</title>
        <authorList>
            <person name="Zheng W."/>
            <person name="Yu S."/>
            <person name="Huang Y."/>
        </authorList>
    </citation>
    <scope>NUCLEOTIDE SEQUENCE</scope>
    <source>
        <strain evidence="6">GN8-5</strain>
    </source>
</reference>
<dbReference type="PANTHER" id="PTHR10434">
    <property type="entry name" value="1-ACYL-SN-GLYCEROL-3-PHOSPHATE ACYLTRANSFERASE"/>
    <property type="match status" value="1"/>
</dbReference>
<dbReference type="InterPro" id="IPR002123">
    <property type="entry name" value="Plipid/glycerol_acylTrfase"/>
</dbReference>
<organism evidence="6 7">
    <name type="scientific">Microbacterium esteraromaticum</name>
    <dbReference type="NCBI Taxonomy" id="57043"/>
    <lineage>
        <taxon>Bacteria</taxon>
        <taxon>Bacillati</taxon>
        <taxon>Actinomycetota</taxon>
        <taxon>Actinomycetes</taxon>
        <taxon>Micrococcales</taxon>
        <taxon>Microbacteriaceae</taxon>
        <taxon>Microbacterium</taxon>
    </lineage>
</organism>
<dbReference type="Proteomes" id="UP000664385">
    <property type="component" value="Unassembled WGS sequence"/>
</dbReference>
<dbReference type="GO" id="GO:0003841">
    <property type="term" value="F:1-acylglycerol-3-phosphate O-acyltransferase activity"/>
    <property type="evidence" value="ECO:0007669"/>
    <property type="project" value="TreeGrafter"/>
</dbReference>
<name>A0A939DW36_9MICO</name>
<keyword evidence="1" id="KW-0808">Transferase</keyword>
<accession>A0A939DW36</accession>
<gene>
    <name evidence="6" type="ORF">JF543_08405</name>
</gene>
<keyword evidence="4" id="KW-1133">Transmembrane helix</keyword>
<evidence type="ECO:0000256" key="4">
    <source>
        <dbReference type="SAM" id="Phobius"/>
    </source>
</evidence>
<dbReference type="RefSeq" id="WP_206823722.1">
    <property type="nucleotide sequence ID" value="NZ_JAEMWU010000001.1"/>
</dbReference>
<keyword evidence="4" id="KW-0472">Membrane</keyword>
<dbReference type="PANTHER" id="PTHR10434:SF55">
    <property type="entry name" value="POSSIBLE ACYLTRANSFERASE"/>
    <property type="match status" value="1"/>
</dbReference>
<keyword evidence="2 6" id="KW-0012">Acyltransferase</keyword>
<sequence length="249" mass="27325">MAVSERSRPSIFWPLAAIVVPVLGLIAKVTVRGDEKLPRQGAFVLAPNHYSEFDPLIIALAVFRTGRLPRFMAKESLFRVPVVGWVLRKSGMIPVARTSSASAAKQTMAQSRELVEHGRGVIVYPEGTLTRDPDLWPMRGKSGAVRLALTGDIPLIPVAHWGTQKIMGRYQKGLSLWPPRKPVHVLYGDPVDLSDLRGRAGEPGVLAEATDRLMAAITALLEELRGEQAPAQRWNPAQHGQNETGRLEP</sequence>
<evidence type="ECO:0000256" key="2">
    <source>
        <dbReference type="ARBA" id="ARBA00023315"/>
    </source>
</evidence>
<feature type="region of interest" description="Disordered" evidence="3">
    <location>
        <begin position="228"/>
        <end position="249"/>
    </location>
</feature>
<dbReference type="AlphaFoldDB" id="A0A939DW36"/>
<proteinExistence type="predicted"/>
<dbReference type="CDD" id="cd07989">
    <property type="entry name" value="LPLAT_AGPAT-like"/>
    <property type="match status" value="1"/>
</dbReference>
<evidence type="ECO:0000313" key="6">
    <source>
        <dbReference type="EMBL" id="MBN8205981.1"/>
    </source>
</evidence>
<evidence type="ECO:0000313" key="7">
    <source>
        <dbReference type="Proteomes" id="UP000664385"/>
    </source>
</evidence>
<protein>
    <submittedName>
        <fullName evidence="6">1-acyl-sn-glycerol-3-phosphate acyltransferase</fullName>
    </submittedName>
</protein>
<dbReference type="GO" id="GO:0005886">
    <property type="term" value="C:plasma membrane"/>
    <property type="evidence" value="ECO:0007669"/>
    <property type="project" value="TreeGrafter"/>
</dbReference>
<dbReference type="Pfam" id="PF01553">
    <property type="entry name" value="Acyltransferase"/>
    <property type="match status" value="1"/>
</dbReference>
<dbReference type="SUPFAM" id="SSF69593">
    <property type="entry name" value="Glycerol-3-phosphate (1)-acyltransferase"/>
    <property type="match status" value="1"/>
</dbReference>
<comment type="caution">
    <text evidence="6">The sequence shown here is derived from an EMBL/GenBank/DDBJ whole genome shotgun (WGS) entry which is preliminary data.</text>
</comment>
<evidence type="ECO:0000256" key="1">
    <source>
        <dbReference type="ARBA" id="ARBA00022679"/>
    </source>
</evidence>
<evidence type="ECO:0000256" key="3">
    <source>
        <dbReference type="SAM" id="MobiDB-lite"/>
    </source>
</evidence>
<dbReference type="GO" id="GO:0006654">
    <property type="term" value="P:phosphatidic acid biosynthetic process"/>
    <property type="evidence" value="ECO:0007669"/>
    <property type="project" value="TreeGrafter"/>
</dbReference>
<dbReference type="SMART" id="SM00563">
    <property type="entry name" value="PlsC"/>
    <property type="match status" value="1"/>
</dbReference>
<dbReference type="EMBL" id="JAEMWU010000001">
    <property type="protein sequence ID" value="MBN8205981.1"/>
    <property type="molecule type" value="Genomic_DNA"/>
</dbReference>
<feature type="domain" description="Phospholipid/glycerol acyltransferase" evidence="5">
    <location>
        <begin position="43"/>
        <end position="163"/>
    </location>
</feature>
<feature type="compositionally biased region" description="Polar residues" evidence="3">
    <location>
        <begin position="238"/>
        <end position="249"/>
    </location>
</feature>
<keyword evidence="4" id="KW-0812">Transmembrane</keyword>
<evidence type="ECO:0000259" key="5">
    <source>
        <dbReference type="SMART" id="SM00563"/>
    </source>
</evidence>